<evidence type="ECO:0000256" key="1">
    <source>
        <dbReference type="ARBA" id="ARBA00007905"/>
    </source>
</evidence>
<dbReference type="InterPro" id="IPR023210">
    <property type="entry name" value="NADP_OxRdtase_dom"/>
</dbReference>
<evidence type="ECO:0000256" key="2">
    <source>
        <dbReference type="ARBA" id="ARBA00022857"/>
    </source>
</evidence>
<evidence type="ECO:0000313" key="10">
    <source>
        <dbReference type="Proteomes" id="UP001153636"/>
    </source>
</evidence>
<name>A0A9P0GEQ4_9CUCU</name>
<dbReference type="Pfam" id="PF00248">
    <property type="entry name" value="Aldo_ket_red"/>
    <property type="match status" value="1"/>
</dbReference>
<dbReference type="PANTHER" id="PTHR43827">
    <property type="entry name" value="2,5-DIKETO-D-GLUCONIC ACID REDUCTASE"/>
    <property type="match status" value="1"/>
</dbReference>
<dbReference type="PROSITE" id="PS00798">
    <property type="entry name" value="ALDOKETO_REDUCTASE_1"/>
    <property type="match status" value="1"/>
</dbReference>
<keyword evidence="10" id="KW-1185">Reference proteome</keyword>
<feature type="site" description="Lowers pKa of active site Tyr" evidence="6">
    <location>
        <position position="112"/>
    </location>
</feature>
<keyword evidence="7" id="KW-0812">Transmembrane</keyword>
<feature type="binding site" evidence="5">
    <location>
        <position position="145"/>
    </location>
    <ligand>
        <name>substrate</name>
    </ligand>
</feature>
<proteinExistence type="inferred from homology"/>
<keyword evidence="2" id="KW-0521">NADP</keyword>
<evidence type="ECO:0000256" key="5">
    <source>
        <dbReference type="PIRSR" id="PIRSR000097-2"/>
    </source>
</evidence>
<organism evidence="9 10">
    <name type="scientific">Psylliodes chrysocephalus</name>
    <dbReference type="NCBI Taxonomy" id="3402493"/>
    <lineage>
        <taxon>Eukaryota</taxon>
        <taxon>Metazoa</taxon>
        <taxon>Ecdysozoa</taxon>
        <taxon>Arthropoda</taxon>
        <taxon>Hexapoda</taxon>
        <taxon>Insecta</taxon>
        <taxon>Pterygota</taxon>
        <taxon>Neoptera</taxon>
        <taxon>Endopterygota</taxon>
        <taxon>Coleoptera</taxon>
        <taxon>Polyphaga</taxon>
        <taxon>Cucujiformia</taxon>
        <taxon>Chrysomeloidea</taxon>
        <taxon>Chrysomelidae</taxon>
        <taxon>Galerucinae</taxon>
        <taxon>Alticini</taxon>
        <taxon>Psylliodes</taxon>
    </lineage>
</organism>
<sequence length="324" mass="36759">MFRLTVLLYFLVYVYLGTLTTFGVAGNKEKLVTVKDKFKLPSDDLMPFVGFGTYKVKGDDLIFKLLDYALAAGYRLIDTAQYYENEESIGQALKVLLPKYNLTRKDIFITTKLLSTKLGEADVYQSIEKSVKNLGYDYVDLFLIHFPGLPSRDNTTNPKNDSVLRDETWQVMVRAVKDGLVRNIGVSNYLVHHLKELLENDHGIKPGVNQLEWHPGYHPAGLLELCKQEGILLQAYGSLGGTGRANVLLKRPEVVKIAEKLKKTPAQILLRWALQQKIGIIPKASSEDRIKQNMDLDFIIPEEDMRALLSFEQKHNSWNSGNIQ</sequence>
<dbReference type="PROSITE" id="PS00062">
    <property type="entry name" value="ALDOKETO_REDUCTASE_2"/>
    <property type="match status" value="1"/>
</dbReference>
<evidence type="ECO:0000259" key="8">
    <source>
        <dbReference type="Pfam" id="PF00248"/>
    </source>
</evidence>
<dbReference type="FunFam" id="3.20.20.100:FF:000002">
    <property type="entry name" value="2,5-diketo-D-gluconic acid reductase A"/>
    <property type="match status" value="1"/>
</dbReference>
<gene>
    <name evidence="9" type="ORF">PSYICH_LOCUS8373</name>
</gene>
<keyword evidence="7" id="KW-1133">Transmembrane helix</keyword>
<keyword evidence="7" id="KW-0472">Membrane</keyword>
<feature type="active site" description="Proton donor" evidence="4">
    <location>
        <position position="83"/>
    </location>
</feature>
<evidence type="ECO:0000256" key="3">
    <source>
        <dbReference type="ARBA" id="ARBA00023002"/>
    </source>
</evidence>
<dbReference type="InterPro" id="IPR018170">
    <property type="entry name" value="Aldo/ket_reductase_CS"/>
</dbReference>
<evidence type="ECO:0000256" key="4">
    <source>
        <dbReference type="PIRSR" id="PIRSR000097-1"/>
    </source>
</evidence>
<dbReference type="Gene3D" id="3.20.20.100">
    <property type="entry name" value="NADP-dependent oxidoreductase domain"/>
    <property type="match status" value="1"/>
</dbReference>
<reference evidence="9" key="1">
    <citation type="submission" date="2022-01" db="EMBL/GenBank/DDBJ databases">
        <authorList>
            <person name="King R."/>
        </authorList>
    </citation>
    <scope>NUCLEOTIDE SEQUENCE</scope>
</reference>
<feature type="domain" description="NADP-dependent oxidoreductase" evidence="8">
    <location>
        <begin position="50"/>
        <end position="307"/>
    </location>
</feature>
<comment type="similarity">
    <text evidence="1">Belongs to the aldo/keto reductase family.</text>
</comment>
<dbReference type="InterPro" id="IPR036812">
    <property type="entry name" value="NAD(P)_OxRdtase_dom_sf"/>
</dbReference>
<dbReference type="InterPro" id="IPR020471">
    <property type="entry name" value="AKR"/>
</dbReference>
<dbReference type="EMBL" id="OV651815">
    <property type="protein sequence ID" value="CAH1108156.1"/>
    <property type="molecule type" value="Genomic_DNA"/>
</dbReference>
<evidence type="ECO:0000256" key="6">
    <source>
        <dbReference type="PIRSR" id="PIRSR000097-3"/>
    </source>
</evidence>
<accession>A0A9P0GEQ4</accession>
<keyword evidence="3" id="KW-0560">Oxidoreductase</keyword>
<evidence type="ECO:0000256" key="7">
    <source>
        <dbReference type="SAM" id="Phobius"/>
    </source>
</evidence>
<evidence type="ECO:0000313" key="9">
    <source>
        <dbReference type="EMBL" id="CAH1108156.1"/>
    </source>
</evidence>
<feature type="transmembrane region" description="Helical" evidence="7">
    <location>
        <begin position="6"/>
        <end position="25"/>
    </location>
</feature>
<dbReference type="PRINTS" id="PR00069">
    <property type="entry name" value="ALDKETRDTASE"/>
</dbReference>
<dbReference type="SUPFAM" id="SSF51430">
    <property type="entry name" value="NAD(P)-linked oxidoreductase"/>
    <property type="match status" value="1"/>
</dbReference>
<dbReference type="PANTHER" id="PTHR43827:SF3">
    <property type="entry name" value="NADP-DEPENDENT OXIDOREDUCTASE DOMAIN-CONTAINING PROTEIN"/>
    <property type="match status" value="1"/>
</dbReference>
<dbReference type="OrthoDB" id="416253at2759"/>
<protein>
    <recommendedName>
        <fullName evidence="8">NADP-dependent oxidoreductase domain-containing protein</fullName>
    </recommendedName>
</protein>
<dbReference type="PIRSF" id="PIRSF000097">
    <property type="entry name" value="AKR"/>
    <property type="match status" value="1"/>
</dbReference>
<dbReference type="GO" id="GO:0016616">
    <property type="term" value="F:oxidoreductase activity, acting on the CH-OH group of donors, NAD or NADP as acceptor"/>
    <property type="evidence" value="ECO:0007669"/>
    <property type="project" value="UniProtKB-ARBA"/>
</dbReference>
<dbReference type="AlphaFoldDB" id="A0A9P0GEQ4"/>
<dbReference type="Proteomes" id="UP001153636">
    <property type="component" value="Chromosome 3"/>
</dbReference>